<evidence type="ECO:0000313" key="3">
    <source>
        <dbReference type="Proteomes" id="UP000188388"/>
    </source>
</evidence>
<protein>
    <recommendedName>
        <fullName evidence="4">Accessory factor UbiK family protein</fullName>
    </recommendedName>
</protein>
<name>A0A1R3V9X3_9HYPH</name>
<evidence type="ECO:0008006" key="4">
    <source>
        <dbReference type="Google" id="ProtNLM"/>
    </source>
</evidence>
<gene>
    <name evidence="2" type="ORF">BQ8794_30159</name>
</gene>
<dbReference type="EMBL" id="FTPD01000023">
    <property type="protein sequence ID" value="SIT56710.1"/>
    <property type="molecule type" value="Genomic_DNA"/>
</dbReference>
<dbReference type="STRING" id="1631249.BQ8794_30159"/>
<accession>A0A1R3V9X3</accession>
<organism evidence="2 3">
    <name type="scientific">Mesorhizobium prunaredense</name>
    <dbReference type="NCBI Taxonomy" id="1631249"/>
    <lineage>
        <taxon>Bacteria</taxon>
        <taxon>Pseudomonadati</taxon>
        <taxon>Pseudomonadota</taxon>
        <taxon>Alphaproteobacteria</taxon>
        <taxon>Hyphomicrobiales</taxon>
        <taxon>Phyllobacteriaceae</taxon>
        <taxon>Mesorhizobium</taxon>
    </lineage>
</organism>
<dbReference type="Pfam" id="PF04380">
    <property type="entry name" value="BMFP"/>
    <property type="match status" value="1"/>
</dbReference>
<evidence type="ECO:0000313" key="2">
    <source>
        <dbReference type="EMBL" id="SIT56710.1"/>
    </source>
</evidence>
<keyword evidence="1" id="KW-0175">Coiled coil</keyword>
<dbReference type="AlphaFoldDB" id="A0A1R3V9X3"/>
<reference evidence="3" key="1">
    <citation type="submission" date="2017-01" db="EMBL/GenBank/DDBJ databases">
        <authorList>
            <person name="Brunel B."/>
        </authorList>
    </citation>
    <scope>NUCLEOTIDE SEQUENCE [LARGE SCALE GENOMIC DNA]</scope>
</reference>
<keyword evidence="3" id="KW-1185">Reference proteome</keyword>
<sequence>MRQGFDGVKATWMLAFRVARHYVKSSKRGFAMSTGPNRILDEFAKLMTDAAGAAQGVRREVETAFKGQAERVLNSMDLVQREEFEAARDMAVKAREENTRLATRVEALEAKLAELTGQATPAAAAKPRPKK</sequence>
<dbReference type="InterPro" id="IPR007475">
    <property type="entry name" value="UbiK"/>
</dbReference>
<feature type="coiled-coil region" evidence="1">
    <location>
        <begin position="91"/>
        <end position="118"/>
    </location>
</feature>
<proteinExistence type="predicted"/>
<dbReference type="Proteomes" id="UP000188388">
    <property type="component" value="Unassembled WGS sequence"/>
</dbReference>
<evidence type="ECO:0000256" key="1">
    <source>
        <dbReference type="SAM" id="Coils"/>
    </source>
</evidence>